<keyword evidence="6" id="KW-0902">Two-component regulatory system</keyword>
<accession>A0A8J7QB08</accession>
<dbReference type="RefSeq" id="WP_207860736.1">
    <property type="nucleotide sequence ID" value="NZ_JAFREP010000019.1"/>
</dbReference>
<evidence type="ECO:0000256" key="7">
    <source>
        <dbReference type="SAM" id="Phobius"/>
    </source>
</evidence>
<dbReference type="SMART" id="SM00388">
    <property type="entry name" value="HisKA"/>
    <property type="match status" value="1"/>
</dbReference>
<dbReference type="GO" id="GO:0000155">
    <property type="term" value="F:phosphorelay sensor kinase activity"/>
    <property type="evidence" value="ECO:0007669"/>
    <property type="project" value="InterPro"/>
</dbReference>
<dbReference type="InterPro" id="IPR003661">
    <property type="entry name" value="HisK_dim/P_dom"/>
</dbReference>
<comment type="catalytic activity">
    <reaction evidence="1">
        <text>ATP + protein L-histidine = ADP + protein N-phospho-L-histidine.</text>
        <dbReference type="EC" id="2.7.13.3"/>
    </reaction>
</comment>
<evidence type="ECO:0000313" key="9">
    <source>
        <dbReference type="EMBL" id="MBO1320784.1"/>
    </source>
</evidence>
<name>A0A8J7QB08_9BACT</name>
<dbReference type="InterPro" id="IPR004358">
    <property type="entry name" value="Sig_transdc_His_kin-like_C"/>
</dbReference>
<dbReference type="AlphaFoldDB" id="A0A8J7QB08"/>
<dbReference type="PANTHER" id="PTHR43711:SF1">
    <property type="entry name" value="HISTIDINE KINASE 1"/>
    <property type="match status" value="1"/>
</dbReference>
<dbReference type="SMART" id="SM00387">
    <property type="entry name" value="HATPase_c"/>
    <property type="match status" value="1"/>
</dbReference>
<gene>
    <name evidence="9" type="ORF">J3U88_20060</name>
</gene>
<dbReference type="PRINTS" id="PR00344">
    <property type="entry name" value="BCTRLSENSOR"/>
</dbReference>
<keyword evidence="7" id="KW-1133">Transmembrane helix</keyword>
<dbReference type="EMBL" id="JAFREP010000019">
    <property type="protein sequence ID" value="MBO1320784.1"/>
    <property type="molecule type" value="Genomic_DNA"/>
</dbReference>
<feature type="transmembrane region" description="Helical" evidence="7">
    <location>
        <begin position="252"/>
        <end position="273"/>
    </location>
</feature>
<organism evidence="9 10">
    <name type="scientific">Acanthopleuribacter pedis</name>
    <dbReference type="NCBI Taxonomy" id="442870"/>
    <lineage>
        <taxon>Bacteria</taxon>
        <taxon>Pseudomonadati</taxon>
        <taxon>Acidobacteriota</taxon>
        <taxon>Holophagae</taxon>
        <taxon>Acanthopleuribacterales</taxon>
        <taxon>Acanthopleuribacteraceae</taxon>
        <taxon>Acanthopleuribacter</taxon>
    </lineage>
</organism>
<dbReference type="Pfam" id="PF00512">
    <property type="entry name" value="HisKA"/>
    <property type="match status" value="1"/>
</dbReference>
<dbReference type="InterPro" id="IPR036097">
    <property type="entry name" value="HisK_dim/P_sf"/>
</dbReference>
<keyword evidence="5 9" id="KW-0418">Kinase</keyword>
<dbReference type="InterPro" id="IPR003594">
    <property type="entry name" value="HATPase_dom"/>
</dbReference>
<dbReference type="InterPro" id="IPR050736">
    <property type="entry name" value="Sensor_HK_Regulatory"/>
</dbReference>
<evidence type="ECO:0000256" key="2">
    <source>
        <dbReference type="ARBA" id="ARBA00012438"/>
    </source>
</evidence>
<evidence type="ECO:0000256" key="1">
    <source>
        <dbReference type="ARBA" id="ARBA00000085"/>
    </source>
</evidence>
<reference evidence="9" key="1">
    <citation type="submission" date="2021-03" db="EMBL/GenBank/DDBJ databases">
        <authorList>
            <person name="Wang G."/>
        </authorList>
    </citation>
    <scope>NUCLEOTIDE SEQUENCE</scope>
    <source>
        <strain evidence="9">KCTC 12899</strain>
    </source>
</reference>
<dbReference type="Gene3D" id="1.10.287.130">
    <property type="match status" value="1"/>
</dbReference>
<dbReference type="Pfam" id="PF02518">
    <property type="entry name" value="HATPase_c"/>
    <property type="match status" value="1"/>
</dbReference>
<evidence type="ECO:0000256" key="4">
    <source>
        <dbReference type="ARBA" id="ARBA00022679"/>
    </source>
</evidence>
<feature type="domain" description="Histidine kinase" evidence="8">
    <location>
        <begin position="288"/>
        <end position="500"/>
    </location>
</feature>
<keyword evidence="10" id="KW-1185">Reference proteome</keyword>
<comment type="caution">
    <text evidence="9">The sequence shown here is derived from an EMBL/GenBank/DDBJ whole genome shotgun (WGS) entry which is preliminary data.</text>
</comment>
<dbReference type="PANTHER" id="PTHR43711">
    <property type="entry name" value="TWO-COMPONENT HISTIDINE KINASE"/>
    <property type="match status" value="1"/>
</dbReference>
<sequence length="505" mass="56435">MKLLHLFFGLLLLLFAVMAAAMTRNLVAVQGQELRDLEATRALVLAGASEDRTREITRYRQQIAGEFQAYLDGGVLPVDAVVWVRGDALTFETVAAPPLLEPPLGCAVRRPLDRDWLGLATSDGFSFSGIPLRYLAVIEGYPRLEDADLNQWSAWHDAFAELWFNGAGLEPVRYLSLIRKMPLPMQDHFRAHEVLCATLAGFDAGDADWVAAAAPGFTLVAGLPQRLRDYSPDAAYRRLAETTAASHRQQKALLVVAVVMIMLLTLAVWGVVVRQARLAQAKQRLAHAVSHELRTPLASVLQLSEMLVDDRVPGEVRRKQYIELIHSQGIRLKEMVERVLSYAGMENRVFRLSREAVTTDEVFRQLDLLLQAAGPQLNQHLEIMRDEAALPLHGDVEALLRVFYNLIENAGKYGAAPYQLRSRREGDRWLVCFRDFGPGLTAKQKRRLFEPYVRHHQSGSGTGLGLSIVREFMRLHEGDICVDETVVDGLGFVMSMPLQRDGGEP</sequence>
<evidence type="ECO:0000259" key="8">
    <source>
        <dbReference type="PROSITE" id="PS50109"/>
    </source>
</evidence>
<dbReference type="Gene3D" id="3.30.565.10">
    <property type="entry name" value="Histidine kinase-like ATPase, C-terminal domain"/>
    <property type="match status" value="1"/>
</dbReference>
<protein>
    <recommendedName>
        <fullName evidence="2">histidine kinase</fullName>
        <ecNumber evidence="2">2.7.13.3</ecNumber>
    </recommendedName>
</protein>
<dbReference type="SUPFAM" id="SSF47384">
    <property type="entry name" value="Homodimeric domain of signal transducing histidine kinase"/>
    <property type="match status" value="1"/>
</dbReference>
<evidence type="ECO:0000256" key="5">
    <source>
        <dbReference type="ARBA" id="ARBA00022777"/>
    </source>
</evidence>
<dbReference type="InterPro" id="IPR036890">
    <property type="entry name" value="HATPase_C_sf"/>
</dbReference>
<keyword evidence="3" id="KW-0597">Phosphoprotein</keyword>
<keyword evidence="4" id="KW-0808">Transferase</keyword>
<dbReference type="PROSITE" id="PS50109">
    <property type="entry name" value="HIS_KIN"/>
    <property type="match status" value="1"/>
</dbReference>
<dbReference type="CDD" id="cd00082">
    <property type="entry name" value="HisKA"/>
    <property type="match status" value="1"/>
</dbReference>
<dbReference type="SUPFAM" id="SSF55874">
    <property type="entry name" value="ATPase domain of HSP90 chaperone/DNA topoisomerase II/histidine kinase"/>
    <property type="match status" value="1"/>
</dbReference>
<dbReference type="EC" id="2.7.13.3" evidence="2"/>
<evidence type="ECO:0000256" key="3">
    <source>
        <dbReference type="ARBA" id="ARBA00022553"/>
    </source>
</evidence>
<proteinExistence type="predicted"/>
<evidence type="ECO:0000313" key="10">
    <source>
        <dbReference type="Proteomes" id="UP000664417"/>
    </source>
</evidence>
<keyword evidence="7" id="KW-0812">Transmembrane</keyword>
<evidence type="ECO:0000256" key="6">
    <source>
        <dbReference type="ARBA" id="ARBA00023012"/>
    </source>
</evidence>
<dbReference type="Proteomes" id="UP000664417">
    <property type="component" value="Unassembled WGS sequence"/>
</dbReference>
<keyword evidence="7" id="KW-0472">Membrane</keyword>
<dbReference type="InterPro" id="IPR005467">
    <property type="entry name" value="His_kinase_dom"/>
</dbReference>